<feature type="compositionally biased region" description="Low complexity" evidence="1">
    <location>
        <begin position="378"/>
        <end position="403"/>
    </location>
</feature>
<dbReference type="EMBL" id="CM003098">
    <property type="protein sequence ID" value="KUI65546.1"/>
    <property type="molecule type" value="Genomic_DNA"/>
</dbReference>
<feature type="compositionally biased region" description="Polar residues" evidence="1">
    <location>
        <begin position="352"/>
        <end position="377"/>
    </location>
</feature>
<dbReference type="Proteomes" id="UP000078559">
    <property type="component" value="Chromosome 1"/>
</dbReference>
<sequence>MYFECQETNNPKDSWPSAHISPGFFVYRQSRATMLRKKEVFTIITPIPGFIPRQLAIDILHSHSEVITLNPLVLDHRPIKAPRTAASDEYYSTWYEIIERIQYIPGLGRFGSGKISFNGCFHDMPWGLQTHIYAPMGVNLRNRYRIAGNQPGVESPEQPEIGLAALGAPSDGLYLRDDVEIKCNVAVISFVKSQLKAASKEMVSRIIKKAELLDAGVLHAMIENGKLRTINPNDRTNNLSDMAISPVPSPASLHHQPTSMSPPPTPYQVPRHTSYQQYKKPGTPVQNSPWPAPYGEKKMLHPSSSFAELPAQHDNGLKHQTNDAASNAVEMPGDFLYPQPSPRLQLPQPSPTYSDQVSIMSAQSSRVSTQPTNDWRWSQSQPPSQGGASRPISVSSEISSFHSPGLDQQGFTSELPTHNETMEEHTGHVDAMTRLEPAPRGKRAPQNQKAYPYNPANFANVGSQSRLQSYSYSS</sequence>
<dbReference type="EMBL" id="CM003098">
    <property type="protein sequence ID" value="KUI65547.1"/>
    <property type="molecule type" value="Genomic_DNA"/>
</dbReference>
<feature type="compositionally biased region" description="Low complexity" evidence="1">
    <location>
        <begin position="463"/>
        <end position="474"/>
    </location>
</feature>
<keyword evidence="5" id="KW-1185">Reference proteome</keyword>
<dbReference type="PANTHER" id="PTHR38117:SF2">
    <property type="entry name" value="NACHT AND WD40 DOMAIN PROTEIN"/>
    <property type="match status" value="1"/>
</dbReference>
<feature type="domain" description="DUF7053" evidence="2">
    <location>
        <begin position="36"/>
        <end position="211"/>
    </location>
</feature>
<feature type="region of interest" description="Disordered" evidence="1">
    <location>
        <begin position="330"/>
        <end position="474"/>
    </location>
</feature>
<dbReference type="PANTHER" id="PTHR38117">
    <property type="entry name" value="NACHT AND WD40 DOMAIN PROTEIN"/>
    <property type="match status" value="1"/>
</dbReference>
<feature type="compositionally biased region" description="Basic and acidic residues" evidence="1">
    <location>
        <begin position="420"/>
        <end position="439"/>
    </location>
</feature>
<reference evidence="3" key="1">
    <citation type="submission" date="2014-12" db="EMBL/GenBank/DDBJ databases">
        <title>Genome Sequence of Valsa Canker Pathogens Uncovers a Specific Adaption of Colonization on Woody Bark.</title>
        <authorList>
            <person name="Yin Z."/>
            <person name="Liu H."/>
            <person name="Gao X."/>
            <person name="Li Z."/>
            <person name="Song N."/>
            <person name="Ke X."/>
            <person name="Dai Q."/>
            <person name="Wu Y."/>
            <person name="Sun Y."/>
            <person name="Xu J.-R."/>
            <person name="Kang Z.K."/>
            <person name="Wang L."/>
            <person name="Huang L."/>
        </authorList>
    </citation>
    <scope>NUCLEOTIDE SEQUENCE [LARGE SCALE GENOMIC DNA]</scope>
    <source>
        <strain evidence="3">03-8</strain>
    </source>
</reference>
<proteinExistence type="predicted"/>
<feature type="compositionally biased region" description="Polar residues" evidence="1">
    <location>
        <begin position="409"/>
        <end position="419"/>
    </location>
</feature>
<gene>
    <name evidence="4" type="ORF">VM1G_00331</name>
    <name evidence="3" type="ORF">VM1G_00332</name>
</gene>
<evidence type="ECO:0000256" key="1">
    <source>
        <dbReference type="SAM" id="MobiDB-lite"/>
    </source>
</evidence>
<dbReference type="InterPro" id="IPR055481">
    <property type="entry name" value="DUF7053"/>
</dbReference>
<feature type="region of interest" description="Disordered" evidence="1">
    <location>
        <begin position="232"/>
        <end position="299"/>
    </location>
</feature>
<accession>A0A194VMZ0</accession>
<evidence type="ECO:0000313" key="5">
    <source>
        <dbReference type="Proteomes" id="UP000078559"/>
    </source>
</evidence>
<name>A0A194VMZ0_CYTMA</name>
<protein>
    <recommendedName>
        <fullName evidence="2">DUF7053 domain-containing protein</fullName>
    </recommendedName>
</protein>
<evidence type="ECO:0000313" key="3">
    <source>
        <dbReference type="EMBL" id="KUI65546.1"/>
    </source>
</evidence>
<evidence type="ECO:0000313" key="4">
    <source>
        <dbReference type="EMBL" id="KUI65547.1"/>
    </source>
</evidence>
<dbReference type="OrthoDB" id="5078320at2759"/>
<evidence type="ECO:0000259" key="2">
    <source>
        <dbReference type="Pfam" id="PF23155"/>
    </source>
</evidence>
<dbReference type="AlphaFoldDB" id="A0A194VMZ0"/>
<organism evidence="3">
    <name type="scientific">Cytospora mali</name>
    <name type="common">Apple Valsa canker fungus</name>
    <name type="synonym">Valsa mali</name>
    <dbReference type="NCBI Taxonomy" id="578113"/>
    <lineage>
        <taxon>Eukaryota</taxon>
        <taxon>Fungi</taxon>
        <taxon>Dikarya</taxon>
        <taxon>Ascomycota</taxon>
        <taxon>Pezizomycotina</taxon>
        <taxon>Sordariomycetes</taxon>
        <taxon>Sordariomycetidae</taxon>
        <taxon>Diaporthales</taxon>
        <taxon>Cytosporaceae</taxon>
        <taxon>Cytospora</taxon>
    </lineage>
</organism>
<dbReference type="Pfam" id="PF23155">
    <property type="entry name" value="DUF7053"/>
    <property type="match status" value="1"/>
</dbReference>